<feature type="domain" description="Pre-mRNA 3'-end-processing endonuclease polyadenylation factor C-term" evidence="4">
    <location>
        <begin position="2"/>
        <end position="176"/>
    </location>
</feature>
<dbReference type="InterPro" id="IPR021718">
    <property type="entry name" value="CPSF73-100_C"/>
</dbReference>
<sequence>MAPEDLHIFSQLSTGNVIQRITIPYSGAFGVIKHRLKKIYESVESSFDEELRVPVLKVHSLVTVKQESENHLSLHWAADPINDIVLDLVVALVLNASRELPKVVVESDHETTEEEKAKNLDKIIHSILVSQFVDVKYVDDGKLMKNVDGNVGHLDKWSGEVESENEALKERVRRAF</sequence>
<dbReference type="GO" id="GO:0005634">
    <property type="term" value="C:nucleus"/>
    <property type="evidence" value="ECO:0007669"/>
    <property type="project" value="UniProtKB-SubCell"/>
</dbReference>
<accession>A0ABD3BB53</accession>
<evidence type="ECO:0000313" key="5">
    <source>
        <dbReference type="EMBL" id="KAL3614603.1"/>
    </source>
</evidence>
<comment type="subcellular location">
    <subcellularLocation>
        <location evidence="1">Nucleus</location>
    </subcellularLocation>
</comment>
<comment type="caution">
    <text evidence="5">The sequence shown here is derived from an EMBL/GenBank/DDBJ whole genome shotgun (WGS) entry which is preliminary data.</text>
</comment>
<evidence type="ECO:0000256" key="3">
    <source>
        <dbReference type="ARBA" id="ARBA00023242"/>
    </source>
</evidence>
<keyword evidence="3" id="KW-0539">Nucleus</keyword>
<name>A0ABD3BB53_9LAMI</name>
<evidence type="ECO:0000256" key="1">
    <source>
        <dbReference type="ARBA" id="ARBA00004123"/>
    </source>
</evidence>
<keyword evidence="2" id="KW-0507">mRNA processing</keyword>
<dbReference type="GO" id="GO:0006397">
    <property type="term" value="P:mRNA processing"/>
    <property type="evidence" value="ECO:0007669"/>
    <property type="project" value="UniProtKB-KW"/>
</dbReference>
<protein>
    <submittedName>
        <fullName evidence="5">Cleavage and polyadenylation specificity factor subunit 3-I</fullName>
    </submittedName>
</protein>
<keyword evidence="7" id="KW-1185">Reference proteome</keyword>
<evidence type="ECO:0000313" key="7">
    <source>
        <dbReference type="Proteomes" id="UP001632038"/>
    </source>
</evidence>
<evidence type="ECO:0000256" key="2">
    <source>
        <dbReference type="ARBA" id="ARBA00022664"/>
    </source>
</evidence>
<organism evidence="5 7">
    <name type="scientific">Castilleja foliolosa</name>
    <dbReference type="NCBI Taxonomy" id="1961234"/>
    <lineage>
        <taxon>Eukaryota</taxon>
        <taxon>Viridiplantae</taxon>
        <taxon>Streptophyta</taxon>
        <taxon>Embryophyta</taxon>
        <taxon>Tracheophyta</taxon>
        <taxon>Spermatophyta</taxon>
        <taxon>Magnoliopsida</taxon>
        <taxon>eudicotyledons</taxon>
        <taxon>Gunneridae</taxon>
        <taxon>Pentapetalae</taxon>
        <taxon>asterids</taxon>
        <taxon>lamiids</taxon>
        <taxon>Lamiales</taxon>
        <taxon>Orobanchaceae</taxon>
        <taxon>Pedicularideae</taxon>
        <taxon>Castillejinae</taxon>
        <taxon>Castilleja</taxon>
    </lineage>
</organism>
<dbReference type="SMART" id="SM01098">
    <property type="entry name" value="CPSF73-100_C"/>
    <property type="match status" value="1"/>
</dbReference>
<reference evidence="6 7" key="1">
    <citation type="journal article" date="2024" name="IScience">
        <title>Strigolactones Initiate the Formation of Haustorium-like Structures in Castilleja.</title>
        <authorList>
            <person name="Buerger M."/>
            <person name="Peterson D."/>
            <person name="Chory J."/>
        </authorList>
    </citation>
    <scope>NUCLEOTIDE SEQUENCE [LARGE SCALE GENOMIC DNA]</scope>
    <source>
        <strain evidence="6">Tecolote</strain>
        <tissue evidence="6">Flower</tissue>
    </source>
</reference>
<gene>
    <name evidence="5" type="primary">CPSF73I_5</name>
    <name evidence="6" type="synonym">CPSF73I_2</name>
    <name evidence="6" type="ORF">CASFOL_030491</name>
    <name evidence="5" type="ORF">CASFOL_041689</name>
</gene>
<proteinExistence type="predicted"/>
<dbReference type="EMBL" id="JAVIJP010000105">
    <property type="protein sequence ID" value="KAL3614603.1"/>
    <property type="molecule type" value="Genomic_DNA"/>
</dbReference>
<evidence type="ECO:0000313" key="6">
    <source>
        <dbReference type="EMBL" id="KAL3625637.1"/>
    </source>
</evidence>
<dbReference type="Pfam" id="PF11718">
    <property type="entry name" value="CPSF73-100_C"/>
    <property type="match status" value="1"/>
</dbReference>
<reference evidence="5" key="2">
    <citation type="submission" date="2024-11" db="EMBL/GenBank/DDBJ databases">
        <authorList>
            <person name="Burger M."/>
            <person name="Chory J."/>
        </authorList>
    </citation>
    <scope>NUCLEOTIDE SEQUENCE</scope>
    <source>
        <strain evidence="5">Tecolote</strain>
        <tissue evidence="5">Flower</tissue>
    </source>
</reference>
<dbReference type="Proteomes" id="UP001632038">
    <property type="component" value="Unassembled WGS sequence"/>
</dbReference>
<dbReference type="EMBL" id="JAVIJP010000049">
    <property type="protein sequence ID" value="KAL3625637.1"/>
    <property type="molecule type" value="Genomic_DNA"/>
</dbReference>
<evidence type="ECO:0000259" key="4">
    <source>
        <dbReference type="SMART" id="SM01098"/>
    </source>
</evidence>
<dbReference type="AlphaFoldDB" id="A0ABD3BB53"/>